<protein>
    <submittedName>
        <fullName evidence="1">Uncharacterized protein</fullName>
    </submittedName>
</protein>
<evidence type="ECO:0000313" key="2">
    <source>
        <dbReference type="Proteomes" id="UP001204833"/>
    </source>
</evidence>
<name>A0AAD5FXD5_9ASCO</name>
<dbReference type="Proteomes" id="UP001204833">
    <property type="component" value="Unassembled WGS sequence"/>
</dbReference>
<accession>A0AAD5FXD5</accession>
<proteinExistence type="predicted"/>
<gene>
    <name evidence="1" type="ORF">KGF57_003943</name>
</gene>
<comment type="caution">
    <text evidence="1">The sequence shown here is derived from an EMBL/GenBank/DDBJ whole genome shotgun (WGS) entry which is preliminary data.</text>
</comment>
<reference evidence="1 2" key="1">
    <citation type="journal article" date="2022" name="DNA Res.">
        <title>Genome analysis of five recently described species of the CUG-Ser clade uncovers Candida theae as a new hybrid lineage with pathogenic potential in the Candida parapsilosis species complex.</title>
        <authorList>
            <person name="Mixao V."/>
            <person name="Del Olmo V."/>
            <person name="Hegedusova E."/>
            <person name="Saus E."/>
            <person name="Pryszcz L."/>
            <person name="Cillingova A."/>
            <person name="Nosek J."/>
            <person name="Gabaldon T."/>
        </authorList>
    </citation>
    <scope>NUCLEOTIDE SEQUENCE [LARGE SCALE GENOMIC DNA]</scope>
    <source>
        <strain evidence="1 2">CBS 12239</strain>
    </source>
</reference>
<organism evidence="1 2">
    <name type="scientific">Candida theae</name>
    <dbReference type="NCBI Taxonomy" id="1198502"/>
    <lineage>
        <taxon>Eukaryota</taxon>
        <taxon>Fungi</taxon>
        <taxon>Dikarya</taxon>
        <taxon>Ascomycota</taxon>
        <taxon>Saccharomycotina</taxon>
        <taxon>Pichiomycetes</taxon>
        <taxon>Debaryomycetaceae</taxon>
        <taxon>Candida/Lodderomyces clade</taxon>
        <taxon>Candida</taxon>
    </lineage>
</organism>
<evidence type="ECO:0000313" key="1">
    <source>
        <dbReference type="EMBL" id="KAI5953734.1"/>
    </source>
</evidence>
<sequence length="148" mass="17097">MRKVRPYFGFRSVSSEVTSRIIASETPLTTITMSNTLETNTRFAFLQKQISRKLEARTLMLKSRISLQQFNHITTSDVPFPLSLTRNIQALDTLVDIEDFRDLASPEIHGVLIWPENFETLINNTFIPTLEQQKNPRVDIPDDYINLI</sequence>
<dbReference type="GeneID" id="76152001"/>
<dbReference type="EMBL" id="JAIHNG010000139">
    <property type="protein sequence ID" value="KAI5953734.1"/>
    <property type="molecule type" value="Genomic_DNA"/>
</dbReference>
<dbReference type="AlphaFoldDB" id="A0AAD5FXD5"/>
<dbReference type="RefSeq" id="XP_051607518.1">
    <property type="nucleotide sequence ID" value="XM_051753412.1"/>
</dbReference>
<keyword evidence="2" id="KW-1185">Reference proteome</keyword>